<organism evidence="1">
    <name type="scientific">Pyricularia oryzae (strain Y34)</name>
    <name type="common">Rice blast fungus</name>
    <name type="synonym">Magnaporthe oryzae</name>
    <dbReference type="NCBI Taxonomy" id="1143189"/>
    <lineage>
        <taxon>Eukaryota</taxon>
        <taxon>Fungi</taxon>
        <taxon>Dikarya</taxon>
        <taxon>Ascomycota</taxon>
        <taxon>Pezizomycotina</taxon>
        <taxon>Sordariomycetes</taxon>
        <taxon>Sordariomycetidae</taxon>
        <taxon>Magnaporthales</taxon>
        <taxon>Pyriculariaceae</taxon>
        <taxon>Pyricularia</taxon>
    </lineage>
</organism>
<sequence>MYMHGVFVHASAELHVTVIHRCLCGRYFQPTLNLLLCPGKRGAVKPSVLIELS</sequence>
<dbReference type="Proteomes" id="UP000011086">
    <property type="component" value="Unassembled WGS sequence"/>
</dbReference>
<accession>A0AA97NWB2</accession>
<dbReference type="EMBL" id="JH794032">
    <property type="protein sequence ID" value="ELQ37439.1"/>
    <property type="molecule type" value="Genomic_DNA"/>
</dbReference>
<reference evidence="1" key="1">
    <citation type="journal article" date="2012" name="PLoS Genet.">
        <title>Comparative analysis of the genomes of two field isolates of the rice blast fungus Magnaporthe oryzae.</title>
        <authorList>
            <person name="Xue M."/>
            <person name="Yang J."/>
            <person name="Li Z."/>
            <person name="Hu S."/>
            <person name="Yao N."/>
            <person name="Dean R.A."/>
            <person name="Zhao W."/>
            <person name="Shen M."/>
            <person name="Zhang H."/>
            <person name="Li C."/>
            <person name="Liu L."/>
            <person name="Cao L."/>
            <person name="Xu X."/>
            <person name="Xing Y."/>
            <person name="Hsiang T."/>
            <person name="Zhang Z."/>
            <person name="Xu J.R."/>
            <person name="Peng Y.L."/>
        </authorList>
    </citation>
    <scope>NUCLEOTIDE SEQUENCE</scope>
    <source>
        <strain evidence="1">Y34</strain>
    </source>
</reference>
<name>A0AA97NWB2_PYRO3</name>
<dbReference type="AlphaFoldDB" id="A0AA97NWB2"/>
<protein>
    <submittedName>
        <fullName evidence="1">Uncharacterized protein</fullName>
    </submittedName>
</protein>
<proteinExistence type="predicted"/>
<evidence type="ECO:0000313" key="1">
    <source>
        <dbReference type="EMBL" id="ELQ37439.1"/>
    </source>
</evidence>
<gene>
    <name evidence="1" type="ORF">OOU_Y34scaffold00594g23</name>
</gene>